<proteinExistence type="predicted"/>
<reference evidence="1" key="1">
    <citation type="submission" date="2021-06" db="EMBL/GenBank/DDBJ databases">
        <authorList>
            <person name="Kallberg Y."/>
            <person name="Tangrot J."/>
            <person name="Rosling A."/>
        </authorList>
    </citation>
    <scope>NUCLEOTIDE SEQUENCE</scope>
    <source>
        <strain evidence="1">IN212</strain>
    </source>
</reference>
<evidence type="ECO:0000313" key="1">
    <source>
        <dbReference type="EMBL" id="CAG8772482.1"/>
    </source>
</evidence>
<dbReference type="Proteomes" id="UP000789396">
    <property type="component" value="Unassembled WGS sequence"/>
</dbReference>
<accession>A0A9N9JB84</accession>
<name>A0A9N9JB84_9GLOM</name>
<feature type="non-terminal residue" evidence="1">
    <location>
        <position position="1"/>
    </location>
</feature>
<dbReference type="AlphaFoldDB" id="A0A9N9JB84"/>
<feature type="non-terminal residue" evidence="1">
    <location>
        <position position="50"/>
    </location>
</feature>
<dbReference type="EMBL" id="CAJVPZ010047411">
    <property type="protein sequence ID" value="CAG8772482.1"/>
    <property type="molecule type" value="Genomic_DNA"/>
</dbReference>
<comment type="caution">
    <text evidence="1">The sequence shown here is derived from an EMBL/GenBank/DDBJ whole genome shotgun (WGS) entry which is preliminary data.</text>
</comment>
<protein>
    <submittedName>
        <fullName evidence="1">12816_t:CDS:1</fullName>
    </submittedName>
</protein>
<keyword evidence="2" id="KW-1185">Reference proteome</keyword>
<evidence type="ECO:0000313" key="2">
    <source>
        <dbReference type="Proteomes" id="UP000789396"/>
    </source>
</evidence>
<organism evidence="1 2">
    <name type="scientific">Racocetra fulgida</name>
    <dbReference type="NCBI Taxonomy" id="60492"/>
    <lineage>
        <taxon>Eukaryota</taxon>
        <taxon>Fungi</taxon>
        <taxon>Fungi incertae sedis</taxon>
        <taxon>Mucoromycota</taxon>
        <taxon>Glomeromycotina</taxon>
        <taxon>Glomeromycetes</taxon>
        <taxon>Diversisporales</taxon>
        <taxon>Gigasporaceae</taxon>
        <taxon>Racocetra</taxon>
    </lineage>
</organism>
<sequence length="50" mass="5425">GSDIAKAGQSLAGTFIVNIEPNRKPKNNILELELVDSNNRECIKKTSKVA</sequence>
<gene>
    <name evidence="1" type="ORF">RFULGI_LOCUS15161</name>
</gene>